<dbReference type="InterPro" id="IPR019166">
    <property type="entry name" value="MIC26/MIC27"/>
</dbReference>
<evidence type="ECO:0000256" key="6">
    <source>
        <dbReference type="ARBA" id="ARBA00023136"/>
    </source>
</evidence>
<comment type="function">
    <text evidence="7">Component of the MICOS complex, a large protein complex of the mitochondrial inner membrane that plays crucial roles in the maintenance of crista junctions, inner membrane architecture, and formation of contact sites to the outer membrane.</text>
</comment>
<comment type="subunit">
    <text evidence="7">Component of the mitochondrial contact site and cristae organizing system (MICOS) complex.</text>
</comment>
<dbReference type="EMBL" id="AXCM01009818">
    <property type="status" value="NOT_ANNOTATED_CDS"/>
    <property type="molecule type" value="Genomic_DNA"/>
</dbReference>
<keyword evidence="3" id="KW-0812">Transmembrane</keyword>
<evidence type="ECO:0000256" key="1">
    <source>
        <dbReference type="ARBA" id="ARBA00004325"/>
    </source>
</evidence>
<dbReference type="GO" id="GO:0042407">
    <property type="term" value="P:cristae formation"/>
    <property type="evidence" value="ECO:0007669"/>
    <property type="project" value="InterPro"/>
</dbReference>
<evidence type="ECO:0000313" key="8">
    <source>
        <dbReference type="EnsemblMetazoa" id="ACUA020080-PA"/>
    </source>
</evidence>
<dbReference type="Pfam" id="PF09769">
    <property type="entry name" value="ApoO"/>
    <property type="match status" value="1"/>
</dbReference>
<keyword evidence="4" id="KW-1133">Transmembrane helix</keyword>
<comment type="similarity">
    <text evidence="2">Belongs to the apolipoprotein O/MICOS complex subunit Mic27 family.</text>
</comment>
<reference evidence="9" key="1">
    <citation type="submission" date="2013-09" db="EMBL/GenBank/DDBJ databases">
        <title>The Genome Sequence of Anopheles culicifacies species A.</title>
        <authorList>
            <consortium name="The Broad Institute Genomics Platform"/>
            <person name="Neafsey D.E."/>
            <person name="Besansky N."/>
            <person name="Howell P."/>
            <person name="Walton C."/>
            <person name="Young S.K."/>
            <person name="Zeng Q."/>
            <person name="Gargeya S."/>
            <person name="Fitzgerald M."/>
            <person name="Haas B."/>
            <person name="Abouelleil A."/>
            <person name="Allen A.W."/>
            <person name="Alvarado L."/>
            <person name="Arachchi H.M."/>
            <person name="Berlin A.M."/>
            <person name="Chapman S.B."/>
            <person name="Gainer-Dewar J."/>
            <person name="Goldberg J."/>
            <person name="Griggs A."/>
            <person name="Gujja S."/>
            <person name="Hansen M."/>
            <person name="Howarth C."/>
            <person name="Imamovic A."/>
            <person name="Ireland A."/>
            <person name="Larimer J."/>
            <person name="McCowan C."/>
            <person name="Murphy C."/>
            <person name="Pearson M."/>
            <person name="Poon T.W."/>
            <person name="Priest M."/>
            <person name="Roberts A."/>
            <person name="Saif S."/>
            <person name="Shea T."/>
            <person name="Sisk P."/>
            <person name="Sykes S."/>
            <person name="Wortman J."/>
            <person name="Nusbaum C."/>
            <person name="Birren B."/>
        </authorList>
    </citation>
    <scope>NUCLEOTIDE SEQUENCE [LARGE SCALE GENOMIC DNA]</scope>
    <source>
        <strain evidence="9">A-37</strain>
    </source>
</reference>
<sequence>MLGALTAIPPGAPQELDPPLLSVLRRHLEPLSAMFRSVSSKVTPVLLGAVAVNVSTGADKPKPKEEPNKMVCRPSELPLYRPLNQKIDCECHHRKTESTGPASVLEEGFRAVRLQVQEASKLVEDQKKQIVGLYEDGKKQTKFVHDYLHQEDNTMPRVGAIAIGGLAGLIFGLRGGFFKRIIYTSIGAGGVASICYPQEAEMYAQHGLVEAKKYATIGYNFVYGVKPGDKQLELPTIPSNLGELKDSVSGLAKSAYEAVFPEKK</sequence>
<keyword evidence="6" id="KW-0472">Membrane</keyword>
<reference evidence="8" key="2">
    <citation type="submission" date="2020-05" db="UniProtKB">
        <authorList>
            <consortium name="EnsemblMetazoa"/>
        </authorList>
    </citation>
    <scope>IDENTIFICATION</scope>
    <source>
        <strain evidence="8">A-37</strain>
    </source>
</reference>
<comment type="subcellular location">
    <subcellularLocation>
        <location evidence="7">Mitochondrion inner membrane</location>
    </subcellularLocation>
    <subcellularLocation>
        <location evidence="1">Mitochondrion membrane</location>
    </subcellularLocation>
</comment>
<dbReference type="VEuPathDB" id="VectorBase:ACUA020080"/>
<evidence type="ECO:0000256" key="4">
    <source>
        <dbReference type="ARBA" id="ARBA00022989"/>
    </source>
</evidence>
<dbReference type="STRING" id="139723.A0A182MJX4"/>
<dbReference type="EnsemblMetazoa" id="ACUA020080-RA">
    <property type="protein sequence ID" value="ACUA020080-PA"/>
    <property type="gene ID" value="ACUA020080"/>
</dbReference>
<keyword evidence="9" id="KW-1185">Reference proteome</keyword>
<name>A0A182MJX4_9DIPT</name>
<evidence type="ECO:0000313" key="9">
    <source>
        <dbReference type="Proteomes" id="UP000075883"/>
    </source>
</evidence>
<dbReference type="GO" id="GO:0061617">
    <property type="term" value="C:MICOS complex"/>
    <property type="evidence" value="ECO:0007669"/>
    <property type="project" value="UniProtKB-UniRule"/>
</dbReference>
<evidence type="ECO:0000256" key="5">
    <source>
        <dbReference type="ARBA" id="ARBA00023128"/>
    </source>
</evidence>
<protein>
    <recommendedName>
        <fullName evidence="7">MICOS complex subunit</fullName>
    </recommendedName>
</protein>
<accession>A0A182MJX4</accession>
<dbReference type="EMBL" id="AXCM01009819">
    <property type="status" value="NOT_ANNOTATED_CDS"/>
    <property type="molecule type" value="Genomic_DNA"/>
</dbReference>
<dbReference type="AlphaFoldDB" id="A0A182MJX4"/>
<keyword evidence="7" id="KW-0999">Mitochondrion inner membrane</keyword>
<dbReference type="Proteomes" id="UP000075883">
    <property type="component" value="Unassembled WGS sequence"/>
</dbReference>
<dbReference type="PANTHER" id="PTHR14564">
    <property type="entry name" value="MICOS COMPLEX SUBUNIT MIC26 / MIC27 FAMILY MEMBER"/>
    <property type="match status" value="1"/>
</dbReference>
<evidence type="ECO:0000256" key="3">
    <source>
        <dbReference type="ARBA" id="ARBA00022692"/>
    </source>
</evidence>
<evidence type="ECO:0000256" key="7">
    <source>
        <dbReference type="RuleBase" id="RU363021"/>
    </source>
</evidence>
<keyword evidence="5 7" id="KW-0496">Mitochondrion</keyword>
<evidence type="ECO:0000256" key="2">
    <source>
        <dbReference type="ARBA" id="ARBA00010904"/>
    </source>
</evidence>
<dbReference type="InterPro" id="IPR033182">
    <property type="entry name" value="MIC26/MIC27_animal"/>
</dbReference>
<organism evidence="8 9">
    <name type="scientific">Anopheles culicifacies</name>
    <dbReference type="NCBI Taxonomy" id="139723"/>
    <lineage>
        <taxon>Eukaryota</taxon>
        <taxon>Metazoa</taxon>
        <taxon>Ecdysozoa</taxon>
        <taxon>Arthropoda</taxon>
        <taxon>Hexapoda</taxon>
        <taxon>Insecta</taxon>
        <taxon>Pterygota</taxon>
        <taxon>Neoptera</taxon>
        <taxon>Endopterygota</taxon>
        <taxon>Diptera</taxon>
        <taxon>Nematocera</taxon>
        <taxon>Culicoidea</taxon>
        <taxon>Culicidae</taxon>
        <taxon>Anophelinae</taxon>
        <taxon>Anopheles</taxon>
        <taxon>culicifacies species complex</taxon>
    </lineage>
</organism>
<proteinExistence type="inferred from homology"/>